<dbReference type="GO" id="GO:0005634">
    <property type="term" value="C:nucleus"/>
    <property type="evidence" value="ECO:0007669"/>
    <property type="project" value="TreeGrafter"/>
</dbReference>
<dbReference type="AlphaFoldDB" id="A0A0C2N948"/>
<dbReference type="InterPro" id="IPR037104">
    <property type="entry name" value="Annexin_sf"/>
</dbReference>
<keyword evidence="3" id="KW-1185">Reference proteome</keyword>
<dbReference type="Gene3D" id="1.10.220.10">
    <property type="entry name" value="Annexin"/>
    <property type="match status" value="1"/>
</dbReference>
<dbReference type="GO" id="GO:0001786">
    <property type="term" value="F:phosphatidylserine binding"/>
    <property type="evidence" value="ECO:0007669"/>
    <property type="project" value="TreeGrafter"/>
</dbReference>
<dbReference type="GO" id="GO:0005886">
    <property type="term" value="C:plasma membrane"/>
    <property type="evidence" value="ECO:0007669"/>
    <property type="project" value="TreeGrafter"/>
</dbReference>
<reference evidence="2 3" key="1">
    <citation type="journal article" date="2014" name="Genome Biol. Evol.">
        <title>The genome of the myxosporean Thelohanellus kitauei shows adaptations to nutrient acquisition within its fish host.</title>
        <authorList>
            <person name="Yang Y."/>
            <person name="Xiong J."/>
            <person name="Zhou Z."/>
            <person name="Huo F."/>
            <person name="Miao W."/>
            <person name="Ran C."/>
            <person name="Liu Y."/>
            <person name="Zhang J."/>
            <person name="Feng J."/>
            <person name="Wang M."/>
            <person name="Wang M."/>
            <person name="Wang L."/>
            <person name="Yao B."/>
        </authorList>
    </citation>
    <scope>NUCLEOTIDE SEQUENCE [LARGE SCALE GENOMIC DNA]</scope>
    <source>
        <strain evidence="2">Wuqing</strain>
    </source>
</reference>
<dbReference type="SUPFAM" id="SSF47874">
    <property type="entry name" value="Annexin"/>
    <property type="match status" value="1"/>
</dbReference>
<comment type="similarity">
    <text evidence="1">Belongs to the annexin family.</text>
</comment>
<comment type="caution">
    <text evidence="2">The sequence shown here is derived from an EMBL/GenBank/DDBJ whole genome shotgun (WGS) entry which is preliminary data.</text>
</comment>
<dbReference type="GO" id="GO:0005544">
    <property type="term" value="F:calcium-dependent phospholipid binding"/>
    <property type="evidence" value="ECO:0007669"/>
    <property type="project" value="InterPro"/>
</dbReference>
<name>A0A0C2N948_THEKT</name>
<dbReference type="GO" id="GO:0005737">
    <property type="term" value="C:cytoplasm"/>
    <property type="evidence" value="ECO:0007669"/>
    <property type="project" value="TreeGrafter"/>
</dbReference>
<accession>A0A0C2N948</accession>
<dbReference type="PANTHER" id="PTHR10502:SF102">
    <property type="entry name" value="ANNEXIN B11"/>
    <property type="match status" value="1"/>
</dbReference>
<dbReference type="GO" id="GO:0005509">
    <property type="term" value="F:calcium ion binding"/>
    <property type="evidence" value="ECO:0007669"/>
    <property type="project" value="InterPro"/>
</dbReference>
<organism evidence="2 3">
    <name type="scientific">Thelohanellus kitauei</name>
    <name type="common">Myxosporean</name>
    <dbReference type="NCBI Taxonomy" id="669202"/>
    <lineage>
        <taxon>Eukaryota</taxon>
        <taxon>Metazoa</taxon>
        <taxon>Cnidaria</taxon>
        <taxon>Myxozoa</taxon>
        <taxon>Myxosporea</taxon>
        <taxon>Bivalvulida</taxon>
        <taxon>Platysporina</taxon>
        <taxon>Myxobolidae</taxon>
        <taxon>Thelohanellus</taxon>
    </lineage>
</organism>
<dbReference type="EMBL" id="JWZT01002071">
    <property type="protein sequence ID" value="KII70452.1"/>
    <property type="molecule type" value="Genomic_DNA"/>
</dbReference>
<evidence type="ECO:0000313" key="3">
    <source>
        <dbReference type="Proteomes" id="UP000031668"/>
    </source>
</evidence>
<proteinExistence type="inferred from homology"/>
<gene>
    <name evidence="2" type="ORF">RF11_14985</name>
</gene>
<dbReference type="Proteomes" id="UP000031668">
    <property type="component" value="Unassembled WGS sequence"/>
</dbReference>
<sequence>MDTTEKIDHGSQYLVQYINQHEYYNEYDENGNPNIPVSEPSLLVPKNYNLEDDMNMVLKGSVGTFIDFCVRRPAKHRANLIEKILADGKKKWFEKIKGGFLTIAPFELLQSYIFEALTRYGPEFDAFVIHHVMSKNAEEIEKSYRDSHIQKHQIVEIQRCYEKAYGEKLSKKVSEKFKGSTGKFFVQLLETPRSTETSLDPNKMSEIDVKLFDNGFSQPNIDKFIDFFTKNSFTEIRLIGEELKKTRGFSIKKSLKGLFESKLKKCAKSVCKFKRYQTYIQRIPPSILENFFENTRQDEKY</sequence>
<protein>
    <submittedName>
        <fullName evidence="2">Uncharacterized protein</fullName>
    </submittedName>
</protein>
<dbReference type="GO" id="GO:0012506">
    <property type="term" value="C:vesicle membrane"/>
    <property type="evidence" value="ECO:0007669"/>
    <property type="project" value="TreeGrafter"/>
</dbReference>
<evidence type="ECO:0000313" key="2">
    <source>
        <dbReference type="EMBL" id="KII70452.1"/>
    </source>
</evidence>
<dbReference type="PANTHER" id="PTHR10502">
    <property type="entry name" value="ANNEXIN"/>
    <property type="match status" value="1"/>
</dbReference>
<evidence type="ECO:0000256" key="1">
    <source>
        <dbReference type="ARBA" id="ARBA00007831"/>
    </source>
</evidence>